<keyword evidence="3" id="KW-1185">Reference proteome</keyword>
<protein>
    <recommendedName>
        <fullName evidence="1">Peptidase M16C associated domain-containing protein</fullName>
    </recommendedName>
</protein>
<accession>A0A1I2CG07</accession>
<dbReference type="Pfam" id="PF00675">
    <property type="entry name" value="Peptidase_M16"/>
    <property type="match status" value="1"/>
</dbReference>
<dbReference type="InterPro" id="IPR007863">
    <property type="entry name" value="Peptidase_M16_C"/>
</dbReference>
<evidence type="ECO:0000313" key="2">
    <source>
        <dbReference type="EMBL" id="SFE66670.1"/>
    </source>
</evidence>
<feature type="domain" description="Peptidase M16C associated" evidence="1">
    <location>
        <begin position="462"/>
        <end position="711"/>
    </location>
</feature>
<dbReference type="STRING" id="1123323.SAMN05216245_11254"/>
<name>A0A1I2CG07_9FIRM</name>
<evidence type="ECO:0000259" key="1">
    <source>
        <dbReference type="SMART" id="SM01264"/>
    </source>
</evidence>
<dbReference type="InterPro" id="IPR055130">
    <property type="entry name" value="PreP_C"/>
</dbReference>
<dbReference type="RefSeq" id="WP_245763695.1">
    <property type="nucleotide sequence ID" value="NZ_FONL01000012.1"/>
</dbReference>
<gene>
    <name evidence="2" type="ORF">SAMN05216245_11254</name>
</gene>
<dbReference type="InterPro" id="IPR011765">
    <property type="entry name" value="Pept_M16_N"/>
</dbReference>
<dbReference type="SUPFAM" id="SSF63411">
    <property type="entry name" value="LuxS/MPP-like metallohydrolase"/>
    <property type="match status" value="4"/>
</dbReference>
<sequence length="972" mass="110287">METGKQYSGFRVCKKEFIKEVNSAAYLMEHAVSGARLFYLANEDDNKVFTIGFRTPPSDDSGVAHILEHSVLCGSRKYHLKEPFVELVKGSLNTFLNAMTYPDKTVYPVASRNDKDFRNLMDVYLDAVFYPLIYENKFTLKQEGWHYELENADDPLQYNGVVYNEMKGAYSAPDAFLEYYGKKILFPDTTYRFESGGLPSAIPELTQEAFTRFHKTYYSPENSYIYLYGDMDIEKTLAHLDSYLKEFPKTGEVHSEIPLQKPLAKTAEFDGTYPVPEGSPTEGMTFHEVQIVAGDMRDQKTIMALRLLENVLLESEGAPLRRALLDAGVAKDISGSMSGSMLQNIFSVRASGSELEQKDAFVKALYHNLQKISMEGIDKELLEASLNSAEFKLREADFGTYPKGLIYGLSVLDSWIYDIDPVSSLQYEPLLQELREAVHTNYYETLIETNLLDNTHRVILTLTPEEGKEEKEQAELAETLAAVKEKMNRSELERYAAECVELHERQAAPDSEEDLASIPLLERKDIKRETEILKVEKEQAEGGTLLYQALPTNKVTYLNWHFDMTGIDPELLPYCNLLSDVLGKLNTDEYSYADLAKYTDMYTGGISFQMEALSRNSDCNDYTVKFSLAAKCLTAKLPELFKILKAMTLHTRFTDKGRLKELIDQVKTDWDNTFFAKGQTVAAVRLASYFSAKARVTEQDYYSYYQFIKRLAEDFDKEADTVIANLQKLLPVFFNKGRYLLSYSCDKADRDEVRRMALDFTAALPADSEAGGKAAKILPQPETNEAIITPGKVQYVLAGGDYHKHGYQYSGSMLVLATMLRYEYLWTKIRVQGGAYGANAVFDRNGTMYFSTYRDPQLKNSLEAFRALPDWLEKLELTDREMTKYVIGTMSGVDVPLTNSLKVSRAALQELLAVSDADRQKTRNEILDVTLADIKALAKMIRDVLEDNYLCVVGGQQAIEENKEEFNVILKQ</sequence>
<dbReference type="Pfam" id="PF05193">
    <property type="entry name" value="Peptidase_M16_C"/>
    <property type="match status" value="1"/>
</dbReference>
<dbReference type="SMART" id="SM01264">
    <property type="entry name" value="M16C_associated"/>
    <property type="match status" value="1"/>
</dbReference>
<dbReference type="Pfam" id="PF22516">
    <property type="entry name" value="PreP_C"/>
    <property type="match status" value="1"/>
</dbReference>
<dbReference type="Proteomes" id="UP000198896">
    <property type="component" value="Unassembled WGS sequence"/>
</dbReference>
<dbReference type="InterPro" id="IPR013578">
    <property type="entry name" value="Peptidase_M16C_assoc"/>
</dbReference>
<dbReference type="GO" id="GO:0004222">
    <property type="term" value="F:metalloendopeptidase activity"/>
    <property type="evidence" value="ECO:0007669"/>
    <property type="project" value="TreeGrafter"/>
</dbReference>
<dbReference type="AlphaFoldDB" id="A0A1I2CG07"/>
<dbReference type="Pfam" id="PF08367">
    <property type="entry name" value="M16C_assoc"/>
    <property type="match status" value="1"/>
</dbReference>
<dbReference type="PANTHER" id="PTHR43016">
    <property type="entry name" value="PRESEQUENCE PROTEASE"/>
    <property type="match status" value="1"/>
</dbReference>
<dbReference type="GO" id="GO:0016485">
    <property type="term" value="P:protein processing"/>
    <property type="evidence" value="ECO:0007669"/>
    <property type="project" value="TreeGrafter"/>
</dbReference>
<dbReference type="PANTHER" id="PTHR43016:SF13">
    <property type="entry name" value="PRESEQUENCE PROTEASE, MITOCHONDRIAL"/>
    <property type="match status" value="1"/>
</dbReference>
<dbReference type="FunFam" id="3.30.830.10:FF:000034">
    <property type="entry name" value="presequence protease 1, chloroplastic/mitochondrial"/>
    <property type="match status" value="1"/>
</dbReference>
<dbReference type="EMBL" id="FONL01000012">
    <property type="protein sequence ID" value="SFE66670.1"/>
    <property type="molecule type" value="Genomic_DNA"/>
</dbReference>
<dbReference type="GO" id="GO:0046872">
    <property type="term" value="F:metal ion binding"/>
    <property type="evidence" value="ECO:0007669"/>
    <property type="project" value="InterPro"/>
</dbReference>
<reference evidence="2 3" key="1">
    <citation type="submission" date="2016-10" db="EMBL/GenBank/DDBJ databases">
        <authorList>
            <person name="de Groot N.N."/>
        </authorList>
    </citation>
    <scope>NUCLEOTIDE SEQUENCE [LARGE SCALE GENOMIC DNA]</scope>
    <source>
        <strain evidence="2 3">DSM 9236</strain>
    </source>
</reference>
<evidence type="ECO:0000313" key="3">
    <source>
        <dbReference type="Proteomes" id="UP000198896"/>
    </source>
</evidence>
<dbReference type="Gene3D" id="3.30.830.10">
    <property type="entry name" value="Metalloenzyme, LuxS/M16 peptidase-like"/>
    <property type="match status" value="4"/>
</dbReference>
<proteinExistence type="predicted"/>
<organism evidence="2 3">
    <name type="scientific">Succiniclasticum ruminis DSM 9236</name>
    <dbReference type="NCBI Taxonomy" id="1123323"/>
    <lineage>
        <taxon>Bacteria</taxon>
        <taxon>Bacillati</taxon>
        <taxon>Bacillota</taxon>
        <taxon>Negativicutes</taxon>
        <taxon>Acidaminococcales</taxon>
        <taxon>Acidaminococcaceae</taxon>
        <taxon>Succiniclasticum</taxon>
    </lineage>
</organism>
<dbReference type="InterPro" id="IPR011249">
    <property type="entry name" value="Metalloenz_LuxS/M16"/>
</dbReference>